<evidence type="ECO:0000313" key="5">
    <source>
        <dbReference type="Proteomes" id="UP000013085"/>
    </source>
</evidence>
<organism evidence="4 5">
    <name type="scientific">[Clostridium] clostridioforme 90A8</name>
    <dbReference type="NCBI Taxonomy" id="999408"/>
    <lineage>
        <taxon>Bacteria</taxon>
        <taxon>Bacillati</taxon>
        <taxon>Bacillota</taxon>
        <taxon>Clostridia</taxon>
        <taxon>Lachnospirales</taxon>
        <taxon>Lachnospiraceae</taxon>
        <taxon>Enterocloster</taxon>
    </lineage>
</organism>
<dbReference type="InterPro" id="IPR036237">
    <property type="entry name" value="Xyl_isomerase-like_sf"/>
</dbReference>
<dbReference type="Proteomes" id="UP000013085">
    <property type="component" value="Unassembled WGS sequence"/>
</dbReference>
<evidence type="ECO:0000256" key="1">
    <source>
        <dbReference type="ARBA" id="ARBA00023235"/>
    </source>
</evidence>
<name>A0A0E2HG00_9FIRM</name>
<dbReference type="PATRIC" id="fig|999408.3.peg.982"/>
<comment type="caution">
    <text evidence="4">The sequence shown here is derived from an EMBL/GenBank/DDBJ whole genome shotgun (WGS) entry which is preliminary data.</text>
</comment>
<dbReference type="HOGENOM" id="CLU_050006_8_1_9"/>
<dbReference type="AlphaFoldDB" id="A0A0E2HG00"/>
<keyword evidence="1" id="KW-0413">Isomerase</keyword>
<dbReference type="GO" id="GO:0016853">
    <property type="term" value="F:isomerase activity"/>
    <property type="evidence" value="ECO:0007669"/>
    <property type="project" value="UniProtKB-KW"/>
</dbReference>
<dbReference type="Gene3D" id="3.20.20.150">
    <property type="entry name" value="Divalent-metal-dependent TIM barrel enzymes"/>
    <property type="match status" value="1"/>
</dbReference>
<dbReference type="EMBL" id="AGYR01000006">
    <property type="protein sequence ID" value="ENZ19050.1"/>
    <property type="molecule type" value="Genomic_DNA"/>
</dbReference>
<feature type="region of interest" description="Disordered" evidence="2">
    <location>
        <begin position="280"/>
        <end position="300"/>
    </location>
</feature>
<proteinExistence type="predicted"/>
<gene>
    <name evidence="4" type="ORF">HMPREF1090_00922</name>
</gene>
<dbReference type="RefSeq" id="WP_002583904.1">
    <property type="nucleotide sequence ID" value="NZ_KB850998.1"/>
</dbReference>
<feature type="compositionally biased region" description="Basic and acidic residues" evidence="2">
    <location>
        <begin position="285"/>
        <end position="300"/>
    </location>
</feature>
<dbReference type="InterPro" id="IPR050417">
    <property type="entry name" value="Sugar_Epim/Isomerase"/>
</dbReference>
<accession>A0A0E2HG00</accession>
<evidence type="ECO:0000256" key="2">
    <source>
        <dbReference type="SAM" id="MobiDB-lite"/>
    </source>
</evidence>
<dbReference type="SUPFAM" id="SSF51658">
    <property type="entry name" value="Xylose isomerase-like"/>
    <property type="match status" value="1"/>
</dbReference>
<evidence type="ECO:0000259" key="3">
    <source>
        <dbReference type="Pfam" id="PF01261"/>
    </source>
</evidence>
<reference evidence="4 5" key="1">
    <citation type="submission" date="2013-01" db="EMBL/GenBank/DDBJ databases">
        <title>The Genome Sequence of Clostridium clostridioforme 90A8.</title>
        <authorList>
            <consortium name="The Broad Institute Genome Sequencing Platform"/>
            <person name="Earl A."/>
            <person name="Ward D."/>
            <person name="Feldgarden M."/>
            <person name="Gevers D."/>
            <person name="Courvalin P."/>
            <person name="Lambert T."/>
            <person name="Walker B."/>
            <person name="Young S.K."/>
            <person name="Zeng Q."/>
            <person name="Gargeya S."/>
            <person name="Fitzgerald M."/>
            <person name="Haas B."/>
            <person name="Abouelleil A."/>
            <person name="Alvarado L."/>
            <person name="Arachchi H.M."/>
            <person name="Berlin A.M."/>
            <person name="Chapman S.B."/>
            <person name="Dewar J."/>
            <person name="Goldberg J."/>
            <person name="Griggs A."/>
            <person name="Gujja S."/>
            <person name="Hansen M."/>
            <person name="Howarth C."/>
            <person name="Imamovic A."/>
            <person name="Larimer J."/>
            <person name="McCowan C."/>
            <person name="Murphy C."/>
            <person name="Neiman D."/>
            <person name="Pearson M."/>
            <person name="Priest M."/>
            <person name="Roberts A."/>
            <person name="Saif S."/>
            <person name="Shea T."/>
            <person name="Sisk P."/>
            <person name="Sykes S."/>
            <person name="Wortman J."/>
            <person name="Nusbaum C."/>
            <person name="Birren B."/>
        </authorList>
    </citation>
    <scope>NUCLEOTIDE SEQUENCE [LARGE SCALE GENOMIC DNA]</scope>
    <source>
        <strain evidence="4 5">90A8</strain>
    </source>
</reference>
<dbReference type="PANTHER" id="PTHR43489">
    <property type="entry name" value="ISOMERASE"/>
    <property type="match status" value="1"/>
</dbReference>
<dbReference type="InterPro" id="IPR013022">
    <property type="entry name" value="Xyl_isomerase-like_TIM-brl"/>
</dbReference>
<evidence type="ECO:0000313" key="4">
    <source>
        <dbReference type="EMBL" id="ENZ19050.1"/>
    </source>
</evidence>
<feature type="domain" description="Xylose isomerase-like TIM barrel" evidence="3">
    <location>
        <begin position="34"/>
        <end position="268"/>
    </location>
</feature>
<sequence>MKLCYQAATPDVAIADSVTAYQGPLAKTFGDLGALGYDGVELMTLNPGKLDWGEVEETAEENNLSVVLVCTGEIFGQLGLSYTHPSRSVRREAVERTKEIIDFAGYLGANVNIGRIRGQYCGELDREETSGLAQSAFAELADYAAPKKVDIALETVTIMQTNFINTLAEGAAMVDRVGRPNFHLMMDIFHLNLEEKDLYEAIRAYSSYNIHVHLADNNRRYPGQCGLDFEKILTVFKECGYDGNYCTEIFQLPSMEEAARESIRYLRPIADRVYGRSTHCSQISRSRDDSGKSRKEGIQI</sequence>
<dbReference type="Pfam" id="PF01261">
    <property type="entry name" value="AP_endonuc_2"/>
    <property type="match status" value="1"/>
</dbReference>
<protein>
    <recommendedName>
        <fullName evidence="3">Xylose isomerase-like TIM barrel domain-containing protein</fullName>
    </recommendedName>
</protein>
<dbReference type="PANTHER" id="PTHR43489:SF7">
    <property type="entry name" value="3-DEHYDRO-D-GULOSIDE 4-EPIMERASE-RELATED"/>
    <property type="match status" value="1"/>
</dbReference>